<dbReference type="GO" id="GO:0009986">
    <property type="term" value="C:cell surface"/>
    <property type="evidence" value="ECO:0007669"/>
    <property type="project" value="UniProtKB-SubCell"/>
</dbReference>
<keyword evidence="7 15" id="KW-0732">Signal</keyword>
<feature type="domain" description="Extracellular sulfatase C-terminal" evidence="17">
    <location>
        <begin position="572"/>
        <end position="642"/>
    </location>
</feature>
<evidence type="ECO:0000256" key="11">
    <source>
        <dbReference type="ARBA" id="ARBA00023034"/>
    </source>
</evidence>
<dbReference type="GO" id="GO:0005783">
    <property type="term" value="C:endoplasmic reticulum"/>
    <property type="evidence" value="ECO:0007669"/>
    <property type="project" value="UniProtKB-SubCell"/>
</dbReference>
<dbReference type="CDD" id="cd16147">
    <property type="entry name" value="G6S"/>
    <property type="match status" value="1"/>
</dbReference>
<evidence type="ECO:0000256" key="14">
    <source>
        <dbReference type="SAM" id="MobiDB-lite"/>
    </source>
</evidence>
<dbReference type="Pfam" id="PF00884">
    <property type="entry name" value="Sulfatase"/>
    <property type="match status" value="1"/>
</dbReference>
<keyword evidence="9" id="KW-0256">Endoplasmic reticulum</keyword>
<dbReference type="EMBL" id="VSWD01000011">
    <property type="protein sequence ID" value="KAK3087110.1"/>
    <property type="molecule type" value="Genomic_DNA"/>
</dbReference>
<dbReference type="Gene3D" id="3.40.720.10">
    <property type="entry name" value="Alkaline Phosphatase, subunit A"/>
    <property type="match status" value="1"/>
</dbReference>
<evidence type="ECO:0000256" key="9">
    <source>
        <dbReference type="ARBA" id="ARBA00022824"/>
    </source>
</evidence>
<evidence type="ECO:0000256" key="13">
    <source>
        <dbReference type="SAM" id="Coils"/>
    </source>
</evidence>
<dbReference type="FunFam" id="3.40.720.10:FF:000050">
    <property type="entry name" value="Extracellular sulfatase SULF-1"/>
    <property type="match status" value="1"/>
</dbReference>
<sequence length="947" mass="111116">MKSYLIAHFCLVICGVWASTWSGRTRQERWTKRSDKPNIVLILTDDQDELLGSMHVMPKTLRIMRDQGVHFNNSFVSTPMCCPSRSTLLTGMYTHNHNTYTNNDNCSSLYWQRKHETRSFATYLNDAGYRTGYFGKYLNEYNGTYIPPGWREWVGLIRNTRFYNYTVNFNGRKMKHGDNYYTDYFTDLIANDSVTFLKQSKQYFPQRPVMMMLSVPAPHGPEDSAPQYQHLFFNNTLHRTPSWNVAPNHDKQYLLKMTRKMEPIEQKFTDVLQQKRLQTLQSVDDMVEKVYNELWMLGELENTYIIYTSDHGYHLGQFGVIKGKALPYDFDTRVPLYMRGPGIRPRSKISNTVVNADLAPTILDMAGIAIPDHMDGRSVLPLIKSYRDPVNSDSQDFVKTRKPWRDTVLLERGKITTKKLKELMREQKKTFMENLISMPSIPDNILRYATPKQRRIYKICSKPENQPPCKKGQKHQCVREVDRKLPRLMKCRTGDLNTNEVLSGTQMQRDGAFTQGRKRCICPTFALDREERRNQRIFLQKHLTKQDFKPKFMRSKRSLFRNAISTPGQPLQASTMPVYQPFQRRCRVLQNDSVQCDNVLYNDPNEWRSHKETLDEMIQEYRKMLEDLRRYRKHLKDKKPKHSYLLEAGGLDGPGYLDTQLDMNGVPCDCDEDGAMLGGSLVYVWDTQLDVNGVPCDCDEDGAMLKRVERKKEIEERRRRKKEKRKKRRKLRKRRRRKKDCSKPDVKCNDNSSPLWNSAFWNVTKVRSFNHPACRKKGRECYLMDNHHWKTPPLWLSSYWNLPPDEKVSRRRHPACKRSSMDCVLMDNSHWKTPPYWTNGPFCFCTNSVNNTYWCLRTVNQTHDLLYCEFINNFISYYDMKSDPFQLRNAIHDINYGILQQLHDQLDALRACEGSKECNKAGQGPAEEIKTEKINGSTGQNINSKIT</sequence>
<dbReference type="AlphaFoldDB" id="A0AA88XKJ4"/>
<dbReference type="SUPFAM" id="SSF53649">
    <property type="entry name" value="Alkaline phosphatase-like"/>
    <property type="match status" value="2"/>
</dbReference>
<feature type="compositionally biased region" description="Basic residues" evidence="14">
    <location>
        <begin position="718"/>
        <end position="740"/>
    </location>
</feature>
<keyword evidence="8" id="KW-0378">Hydrolase</keyword>
<comment type="subcellular location">
    <subcellularLocation>
        <location evidence="3">Cell surface</location>
    </subcellularLocation>
    <subcellularLocation>
        <location evidence="2">Endoplasmic reticulum</location>
    </subcellularLocation>
    <subcellularLocation>
        <location evidence="4">Golgi apparatus</location>
        <location evidence="4">Golgi stack</location>
    </subcellularLocation>
</comment>
<dbReference type="PROSITE" id="PS00523">
    <property type="entry name" value="SULFATASE_1"/>
    <property type="match status" value="1"/>
</dbReference>
<dbReference type="InterPro" id="IPR024609">
    <property type="entry name" value="Extracellular_sulfatase_C"/>
</dbReference>
<evidence type="ECO:0000256" key="10">
    <source>
        <dbReference type="ARBA" id="ARBA00022837"/>
    </source>
</evidence>
<evidence type="ECO:0000313" key="18">
    <source>
        <dbReference type="EMBL" id="KAK3087110.1"/>
    </source>
</evidence>
<feature type="region of interest" description="Disordered" evidence="14">
    <location>
        <begin position="713"/>
        <end position="749"/>
    </location>
</feature>
<dbReference type="PANTHER" id="PTHR43108">
    <property type="entry name" value="N-ACETYLGLUCOSAMINE-6-SULFATASE FAMILY MEMBER"/>
    <property type="match status" value="1"/>
</dbReference>
<name>A0AA88XKJ4_PINIB</name>
<reference evidence="18" key="1">
    <citation type="submission" date="2019-08" db="EMBL/GenBank/DDBJ databases">
        <title>The improved chromosome-level genome for the pearl oyster Pinctada fucata martensii using PacBio sequencing and Hi-C.</title>
        <authorList>
            <person name="Zheng Z."/>
        </authorList>
    </citation>
    <scope>NUCLEOTIDE SEQUENCE</scope>
    <source>
        <strain evidence="18">ZZ-2019</strain>
        <tissue evidence="18">Adductor muscle</tissue>
    </source>
</reference>
<feature type="chain" id="PRO_5041684343" evidence="15">
    <location>
        <begin position="19"/>
        <end position="947"/>
    </location>
</feature>
<keyword evidence="11" id="KW-0333">Golgi apparatus</keyword>
<keyword evidence="12" id="KW-0325">Glycoprotein</keyword>
<comment type="similarity">
    <text evidence="5">Belongs to the sulfatase family.</text>
</comment>
<dbReference type="GO" id="GO:0046872">
    <property type="term" value="F:metal ion binding"/>
    <property type="evidence" value="ECO:0007669"/>
    <property type="project" value="UniProtKB-KW"/>
</dbReference>
<protein>
    <submittedName>
        <fullName evidence="18">Uncharacterized protein</fullName>
    </submittedName>
</protein>
<accession>A0AA88XKJ4</accession>
<keyword evidence="13" id="KW-0175">Coiled coil</keyword>
<comment type="cofactor">
    <cofactor evidence="1">
        <name>Ca(2+)</name>
        <dbReference type="ChEBI" id="CHEBI:29108"/>
    </cofactor>
</comment>
<dbReference type="PANTHER" id="PTHR43108:SF16">
    <property type="entry name" value="EXTRACELLULAR SULFATASE SULF-1 HOMOLOG"/>
    <property type="match status" value="1"/>
</dbReference>
<dbReference type="GO" id="GO:0005795">
    <property type="term" value="C:Golgi stack"/>
    <property type="evidence" value="ECO:0007669"/>
    <property type="project" value="UniProtKB-SubCell"/>
</dbReference>
<dbReference type="InterPro" id="IPR000917">
    <property type="entry name" value="Sulfatase_N"/>
</dbReference>
<evidence type="ECO:0000256" key="6">
    <source>
        <dbReference type="ARBA" id="ARBA00022723"/>
    </source>
</evidence>
<dbReference type="InterPro" id="IPR017850">
    <property type="entry name" value="Alkaline_phosphatase_core_sf"/>
</dbReference>
<organism evidence="18 19">
    <name type="scientific">Pinctada imbricata</name>
    <name type="common">Atlantic pearl-oyster</name>
    <name type="synonym">Pinctada martensii</name>
    <dbReference type="NCBI Taxonomy" id="66713"/>
    <lineage>
        <taxon>Eukaryota</taxon>
        <taxon>Metazoa</taxon>
        <taxon>Spiralia</taxon>
        <taxon>Lophotrochozoa</taxon>
        <taxon>Mollusca</taxon>
        <taxon>Bivalvia</taxon>
        <taxon>Autobranchia</taxon>
        <taxon>Pteriomorphia</taxon>
        <taxon>Pterioida</taxon>
        <taxon>Pterioidea</taxon>
        <taxon>Pteriidae</taxon>
        <taxon>Pinctada</taxon>
    </lineage>
</organism>
<evidence type="ECO:0000256" key="12">
    <source>
        <dbReference type="ARBA" id="ARBA00023180"/>
    </source>
</evidence>
<evidence type="ECO:0000256" key="4">
    <source>
        <dbReference type="ARBA" id="ARBA00004348"/>
    </source>
</evidence>
<evidence type="ECO:0000256" key="15">
    <source>
        <dbReference type="SAM" id="SignalP"/>
    </source>
</evidence>
<dbReference type="GO" id="GO:0008449">
    <property type="term" value="F:N-acetylglucosamine-6-sulfatase activity"/>
    <property type="evidence" value="ECO:0007669"/>
    <property type="project" value="TreeGrafter"/>
</dbReference>
<feature type="coiled-coil region" evidence="13">
    <location>
        <begin position="611"/>
        <end position="638"/>
    </location>
</feature>
<evidence type="ECO:0000256" key="5">
    <source>
        <dbReference type="ARBA" id="ARBA00008779"/>
    </source>
</evidence>
<evidence type="ECO:0000256" key="1">
    <source>
        <dbReference type="ARBA" id="ARBA00001913"/>
    </source>
</evidence>
<dbReference type="InterPro" id="IPR024607">
    <property type="entry name" value="Sulfatase_CS"/>
</dbReference>
<evidence type="ECO:0000313" key="19">
    <source>
        <dbReference type="Proteomes" id="UP001186944"/>
    </source>
</evidence>
<keyword evidence="19" id="KW-1185">Reference proteome</keyword>
<dbReference type="Proteomes" id="UP001186944">
    <property type="component" value="Unassembled WGS sequence"/>
</dbReference>
<evidence type="ECO:0000256" key="8">
    <source>
        <dbReference type="ARBA" id="ARBA00022801"/>
    </source>
</evidence>
<evidence type="ECO:0000259" key="16">
    <source>
        <dbReference type="Pfam" id="PF00884"/>
    </source>
</evidence>
<gene>
    <name evidence="18" type="ORF">FSP39_001835</name>
</gene>
<keyword evidence="10" id="KW-0106">Calcium</keyword>
<dbReference type="GO" id="GO:0005539">
    <property type="term" value="F:glycosaminoglycan binding"/>
    <property type="evidence" value="ECO:0007669"/>
    <property type="project" value="TreeGrafter"/>
</dbReference>
<proteinExistence type="inferred from homology"/>
<evidence type="ECO:0000256" key="2">
    <source>
        <dbReference type="ARBA" id="ARBA00004240"/>
    </source>
</evidence>
<evidence type="ECO:0000256" key="7">
    <source>
        <dbReference type="ARBA" id="ARBA00022729"/>
    </source>
</evidence>
<comment type="caution">
    <text evidence="18">The sequence shown here is derived from an EMBL/GenBank/DDBJ whole genome shotgun (WGS) entry which is preliminary data.</text>
</comment>
<dbReference type="Pfam" id="PF12548">
    <property type="entry name" value="DUF3740"/>
    <property type="match status" value="1"/>
</dbReference>
<keyword evidence="6" id="KW-0479">Metal-binding</keyword>
<evidence type="ECO:0000256" key="3">
    <source>
        <dbReference type="ARBA" id="ARBA00004241"/>
    </source>
</evidence>
<evidence type="ECO:0000259" key="17">
    <source>
        <dbReference type="Pfam" id="PF12548"/>
    </source>
</evidence>
<feature type="signal peptide" evidence="15">
    <location>
        <begin position="1"/>
        <end position="18"/>
    </location>
</feature>
<feature type="domain" description="Sulfatase N-terminal" evidence="16">
    <location>
        <begin position="37"/>
        <end position="368"/>
    </location>
</feature>